<feature type="transmembrane region" description="Helical" evidence="1">
    <location>
        <begin position="330"/>
        <end position="351"/>
    </location>
</feature>
<dbReference type="InterPro" id="IPR031584">
    <property type="entry name" value="Put_ABC_export"/>
</dbReference>
<feature type="transmembrane region" description="Helical" evidence="1">
    <location>
        <begin position="404"/>
        <end position="432"/>
    </location>
</feature>
<organism evidence="2 3">
    <name type="scientific">Stieleria magnilauensis</name>
    <dbReference type="NCBI Taxonomy" id="2527963"/>
    <lineage>
        <taxon>Bacteria</taxon>
        <taxon>Pseudomonadati</taxon>
        <taxon>Planctomycetota</taxon>
        <taxon>Planctomycetia</taxon>
        <taxon>Pirellulales</taxon>
        <taxon>Pirellulaceae</taxon>
        <taxon>Stieleria</taxon>
    </lineage>
</organism>
<name>A0ABX5XMS5_9BACT</name>
<accession>A0ABX5XMS5</accession>
<evidence type="ECO:0000313" key="2">
    <source>
        <dbReference type="EMBL" id="QDV82686.1"/>
    </source>
</evidence>
<dbReference type="Proteomes" id="UP000318081">
    <property type="component" value="Chromosome"/>
</dbReference>
<feature type="transmembrane region" description="Helical" evidence="1">
    <location>
        <begin position="117"/>
        <end position="136"/>
    </location>
</feature>
<proteinExistence type="predicted"/>
<dbReference type="EMBL" id="CP036432">
    <property type="protein sequence ID" value="QDV82686.1"/>
    <property type="molecule type" value="Genomic_DNA"/>
</dbReference>
<feature type="transmembrane region" description="Helical" evidence="1">
    <location>
        <begin position="444"/>
        <end position="465"/>
    </location>
</feature>
<keyword evidence="3" id="KW-1185">Reference proteome</keyword>
<feature type="transmembrane region" description="Helical" evidence="1">
    <location>
        <begin position="515"/>
        <end position="538"/>
    </location>
</feature>
<reference evidence="2 3" key="1">
    <citation type="submission" date="2019-02" db="EMBL/GenBank/DDBJ databases">
        <title>Deep-cultivation of Planctomycetes and their phenomic and genomic characterization uncovers novel biology.</title>
        <authorList>
            <person name="Wiegand S."/>
            <person name="Jogler M."/>
            <person name="Boedeker C."/>
            <person name="Pinto D."/>
            <person name="Vollmers J."/>
            <person name="Rivas-Marin E."/>
            <person name="Kohn T."/>
            <person name="Peeters S.H."/>
            <person name="Heuer A."/>
            <person name="Rast P."/>
            <person name="Oberbeckmann S."/>
            <person name="Bunk B."/>
            <person name="Jeske O."/>
            <person name="Meyerdierks A."/>
            <person name="Storesund J.E."/>
            <person name="Kallscheuer N."/>
            <person name="Luecker S."/>
            <person name="Lage O.M."/>
            <person name="Pohl T."/>
            <person name="Merkel B.J."/>
            <person name="Hornburger P."/>
            <person name="Mueller R.-W."/>
            <person name="Bruemmer F."/>
            <person name="Labrenz M."/>
            <person name="Spormann A.M."/>
            <person name="Op den Camp H."/>
            <person name="Overmann J."/>
            <person name="Amann R."/>
            <person name="Jetten M.S.M."/>
            <person name="Mascher T."/>
            <person name="Medema M.H."/>
            <person name="Devos D.P."/>
            <person name="Kaster A.-K."/>
            <person name="Ovreas L."/>
            <person name="Rohde M."/>
            <person name="Galperin M.Y."/>
            <person name="Jogler C."/>
        </authorList>
    </citation>
    <scope>NUCLEOTIDE SEQUENCE [LARGE SCALE GENOMIC DNA]</scope>
    <source>
        <strain evidence="2 3">TBK1r</strain>
    </source>
</reference>
<dbReference type="Pfam" id="PF16962">
    <property type="entry name" value="ABC_export"/>
    <property type="match status" value="1"/>
</dbReference>
<feature type="transmembrane region" description="Helical" evidence="1">
    <location>
        <begin position="142"/>
        <end position="165"/>
    </location>
</feature>
<feature type="transmembrane region" description="Helical" evidence="1">
    <location>
        <begin position="363"/>
        <end position="383"/>
    </location>
</feature>
<feature type="transmembrane region" description="Helical" evidence="1">
    <location>
        <begin position="241"/>
        <end position="260"/>
    </location>
</feature>
<dbReference type="RefSeq" id="WP_145208695.1">
    <property type="nucleotide sequence ID" value="NZ_CP036432.1"/>
</dbReference>
<feature type="transmembrane region" description="Helical" evidence="1">
    <location>
        <begin position="62"/>
        <end position="85"/>
    </location>
</feature>
<sequence length="551" mass="59057">MIDPALTQLMRMLMWAAVRQGWRLVKKPSGAFFTLFMLAMVSFGLMPTVVMALSDQKQPSSIIAELLGSAIPMLMYAAAAMMVVTDSGKAMLELKPAELQFVLAGPFTNSQILSYRLLTFGLGWLPLSFFFSVFLLPHFGSLLGGFLGIALGGAFITMIAFQYTLVRSRISPALLRAIRWSVGASLALIATEVAHQVLRSPDVYSVEMISRAINDGWAARVLTLPFRPFVLLIESAIGMEWLGGLLMSVALVVGITVSCYRTNGGFSELAVEGVARRQKKLERIRGGNVYAMSTRQAERSRSLPAFGWWGGVGPVAWSQVTSAIRRTGRLVPGMILMGVVAAIAAAVLLPQFPDTIPDPARTYAVPLALAASAYVGFLVSITAQSGFSANRRLLTWYQTLPIRPMAIATGMVTGTATVLLAIECAFCLPALVVSSLTMVQSLSVVFAGASFSLAFASMTNFISAVTGLRPMPSGTPDVFQGARALIFMMILGLSMTPILLFAVGSAAIAGVLVGFSWTFCSITAGLAMLAGLPVMWWYSGIRFVDSEFLGD</sequence>
<keyword evidence="1" id="KW-0472">Membrane</keyword>
<evidence type="ECO:0008006" key="4">
    <source>
        <dbReference type="Google" id="ProtNLM"/>
    </source>
</evidence>
<evidence type="ECO:0000313" key="3">
    <source>
        <dbReference type="Proteomes" id="UP000318081"/>
    </source>
</evidence>
<feature type="transmembrane region" description="Helical" evidence="1">
    <location>
        <begin position="485"/>
        <end position="509"/>
    </location>
</feature>
<protein>
    <recommendedName>
        <fullName evidence="4">ABC-2 type transport system permease protein</fullName>
    </recommendedName>
</protein>
<keyword evidence="1" id="KW-0812">Transmembrane</keyword>
<keyword evidence="1" id="KW-1133">Transmembrane helix</keyword>
<gene>
    <name evidence="2" type="ORF">TBK1r_16180</name>
</gene>
<evidence type="ECO:0000256" key="1">
    <source>
        <dbReference type="SAM" id="Phobius"/>
    </source>
</evidence>